<gene>
    <name evidence="1" type="ORF">NGB36_08285</name>
</gene>
<reference evidence="1" key="1">
    <citation type="submission" date="2022-06" db="EMBL/GenBank/DDBJ databases">
        <title>Draft genome sequence of Streptomyces sp. RB6PN25 isolated from peat swamp forest in Thailand.</title>
        <authorList>
            <person name="Duangmal K."/>
            <person name="Klaysubun C."/>
        </authorList>
    </citation>
    <scope>NUCLEOTIDE SEQUENCE</scope>
    <source>
        <strain evidence="1">RB6PN25</strain>
    </source>
</reference>
<evidence type="ECO:0000313" key="1">
    <source>
        <dbReference type="EMBL" id="MCQ4080600.1"/>
    </source>
</evidence>
<proteinExistence type="predicted"/>
<dbReference type="EMBL" id="JANFNG010000004">
    <property type="protein sequence ID" value="MCQ4080600.1"/>
    <property type="molecule type" value="Genomic_DNA"/>
</dbReference>
<name>A0ABT1PVN9_9ACTN</name>
<dbReference type="Proteomes" id="UP001057702">
    <property type="component" value="Unassembled WGS sequence"/>
</dbReference>
<keyword evidence="2" id="KW-1185">Reference proteome</keyword>
<organism evidence="1 2">
    <name type="scientific">Streptomyces humicola</name>
    <dbReference type="NCBI Taxonomy" id="2953240"/>
    <lineage>
        <taxon>Bacteria</taxon>
        <taxon>Bacillati</taxon>
        <taxon>Actinomycetota</taxon>
        <taxon>Actinomycetes</taxon>
        <taxon>Kitasatosporales</taxon>
        <taxon>Streptomycetaceae</taxon>
        <taxon>Streptomyces</taxon>
    </lineage>
</organism>
<dbReference type="RefSeq" id="WP_255919504.1">
    <property type="nucleotide sequence ID" value="NZ_JANFNG010000004.1"/>
</dbReference>
<comment type="caution">
    <text evidence="1">The sequence shown here is derived from an EMBL/GenBank/DDBJ whole genome shotgun (WGS) entry which is preliminary data.</text>
</comment>
<protein>
    <submittedName>
        <fullName evidence="1">Uncharacterized protein</fullName>
    </submittedName>
</protein>
<sequence>MKHAPRSDVDAEARGIGYVFAVECDFQLTTSGHKRLRANQALELVEPEGWSRRSAEWGTRGPCYDDWAWIATSCQVVSWSALRPRFPRFKSTIRHAMRR</sequence>
<evidence type="ECO:0000313" key="2">
    <source>
        <dbReference type="Proteomes" id="UP001057702"/>
    </source>
</evidence>
<accession>A0ABT1PVN9</accession>